<gene>
    <name evidence="9" type="ORF">AMAG_11873</name>
</gene>
<dbReference type="GO" id="GO:0009055">
    <property type="term" value="F:electron transfer activity"/>
    <property type="evidence" value="ECO:0007669"/>
    <property type="project" value="InterPro"/>
</dbReference>
<reference evidence="10" key="2">
    <citation type="submission" date="2009-11" db="EMBL/GenBank/DDBJ databases">
        <title>The Genome Sequence of Allomyces macrogynus strain ATCC 38327.</title>
        <authorList>
            <consortium name="The Broad Institute Genome Sequencing Platform"/>
            <person name="Russ C."/>
            <person name="Cuomo C."/>
            <person name="Shea T."/>
            <person name="Young S.K."/>
            <person name="Zeng Q."/>
            <person name="Koehrsen M."/>
            <person name="Haas B."/>
            <person name="Borodovsky M."/>
            <person name="Guigo R."/>
            <person name="Alvarado L."/>
            <person name="Berlin A."/>
            <person name="Borenstein D."/>
            <person name="Chen Z."/>
            <person name="Engels R."/>
            <person name="Freedman E."/>
            <person name="Gellesch M."/>
            <person name="Goldberg J."/>
            <person name="Griggs A."/>
            <person name="Gujja S."/>
            <person name="Heiman D."/>
            <person name="Hepburn T."/>
            <person name="Howarth C."/>
            <person name="Jen D."/>
            <person name="Larson L."/>
            <person name="Lewis B."/>
            <person name="Mehta T."/>
            <person name="Park D."/>
            <person name="Pearson M."/>
            <person name="Roberts A."/>
            <person name="Saif S."/>
            <person name="Shenoy N."/>
            <person name="Sisk P."/>
            <person name="Stolte C."/>
            <person name="Sykes S."/>
            <person name="Walk T."/>
            <person name="White J."/>
            <person name="Yandava C."/>
            <person name="Burger G."/>
            <person name="Gray M.W."/>
            <person name="Holland P.W.H."/>
            <person name="King N."/>
            <person name="Lang F.B.F."/>
            <person name="Roger A.J."/>
            <person name="Ruiz-Trillo I."/>
            <person name="Lander E."/>
            <person name="Nusbaum C."/>
        </authorList>
    </citation>
    <scope>NUCLEOTIDE SEQUENCE [LARGE SCALE GENOMIC DNA]</scope>
    <source>
        <strain evidence="10">ATCC 38327</strain>
    </source>
</reference>
<organism evidence="9 10">
    <name type="scientific">Allomyces macrogynus (strain ATCC 38327)</name>
    <name type="common">Allomyces javanicus var. macrogynus</name>
    <dbReference type="NCBI Taxonomy" id="578462"/>
    <lineage>
        <taxon>Eukaryota</taxon>
        <taxon>Fungi</taxon>
        <taxon>Fungi incertae sedis</taxon>
        <taxon>Blastocladiomycota</taxon>
        <taxon>Blastocladiomycetes</taxon>
        <taxon>Blastocladiales</taxon>
        <taxon>Blastocladiaceae</taxon>
        <taxon>Allomyces</taxon>
    </lineage>
</organism>
<reference evidence="9 10" key="1">
    <citation type="submission" date="2009-11" db="EMBL/GenBank/DDBJ databases">
        <title>Annotation of Allomyces macrogynus ATCC 38327.</title>
        <authorList>
            <consortium name="The Broad Institute Genome Sequencing Platform"/>
            <person name="Russ C."/>
            <person name="Cuomo C."/>
            <person name="Burger G."/>
            <person name="Gray M.W."/>
            <person name="Holland P.W.H."/>
            <person name="King N."/>
            <person name="Lang F.B.F."/>
            <person name="Roger A.J."/>
            <person name="Ruiz-Trillo I."/>
            <person name="Young S.K."/>
            <person name="Zeng Q."/>
            <person name="Gargeya S."/>
            <person name="Fitzgerald M."/>
            <person name="Haas B."/>
            <person name="Abouelleil A."/>
            <person name="Alvarado L."/>
            <person name="Arachchi H.M."/>
            <person name="Berlin A."/>
            <person name="Chapman S.B."/>
            <person name="Gearin G."/>
            <person name="Goldberg J."/>
            <person name="Griggs A."/>
            <person name="Gujja S."/>
            <person name="Hansen M."/>
            <person name="Heiman D."/>
            <person name="Howarth C."/>
            <person name="Larimer J."/>
            <person name="Lui A."/>
            <person name="MacDonald P.J.P."/>
            <person name="McCowen C."/>
            <person name="Montmayeur A."/>
            <person name="Murphy C."/>
            <person name="Neiman D."/>
            <person name="Pearson M."/>
            <person name="Priest M."/>
            <person name="Roberts A."/>
            <person name="Saif S."/>
            <person name="Shea T."/>
            <person name="Sisk P."/>
            <person name="Stolte C."/>
            <person name="Sykes S."/>
            <person name="Wortman J."/>
            <person name="Nusbaum C."/>
            <person name="Birren B."/>
        </authorList>
    </citation>
    <scope>NUCLEOTIDE SEQUENCE [LARGE SCALE GENOMIC DNA]</scope>
    <source>
        <strain evidence="9 10">ATCC 38327</strain>
    </source>
</reference>
<dbReference type="PANTHER" id="PTHR21294:SF8">
    <property type="entry name" value="ELECTRON TRANSFER FLAVOPROTEIN SUBUNIT BETA"/>
    <property type="match status" value="1"/>
</dbReference>
<comment type="cofactor">
    <cofactor evidence="6">
        <name>AMP</name>
        <dbReference type="ChEBI" id="CHEBI:456215"/>
    </cofactor>
    <text evidence="6">Binds 1 AMP per subunit.</text>
</comment>
<dbReference type="EMBL" id="GG745353">
    <property type="protein sequence ID" value="KNE67408.1"/>
    <property type="molecule type" value="Genomic_DNA"/>
</dbReference>
<feature type="compositionally biased region" description="Low complexity" evidence="7">
    <location>
        <begin position="214"/>
        <end position="226"/>
    </location>
</feature>
<dbReference type="SMART" id="SM00893">
    <property type="entry name" value="ETF"/>
    <property type="match status" value="1"/>
</dbReference>
<dbReference type="VEuPathDB" id="FungiDB:AMAG_11873"/>
<dbReference type="GO" id="GO:0033539">
    <property type="term" value="P:fatty acid beta-oxidation using acyl-CoA dehydrogenase"/>
    <property type="evidence" value="ECO:0007669"/>
    <property type="project" value="TreeGrafter"/>
</dbReference>
<dbReference type="GO" id="GO:0009063">
    <property type="term" value="P:amino acid catabolic process"/>
    <property type="evidence" value="ECO:0007669"/>
    <property type="project" value="TreeGrafter"/>
</dbReference>
<dbReference type="Proteomes" id="UP000054350">
    <property type="component" value="Unassembled WGS sequence"/>
</dbReference>
<dbReference type="InterPro" id="IPR033948">
    <property type="entry name" value="ETF_beta_N"/>
</dbReference>
<comment type="subcellular location">
    <subcellularLocation>
        <location evidence="1 6">Mitochondrion matrix</location>
    </subcellularLocation>
</comment>
<dbReference type="OrthoDB" id="276685at2759"/>
<comment type="cofactor">
    <cofactor evidence="6">
        <name>FAD</name>
        <dbReference type="ChEBI" id="CHEBI:57692"/>
    </cofactor>
    <text evidence="6">Binds 1 FAD per dimer.</text>
</comment>
<sequence length="226" mass="24411">MSLRVLVGVKRVIDYNVKIAVRGDKSWVETANVKHSVNPFDEIAIEAAVQAKEAKLVGEVIAVSCGPPKAQESLRTALAMGADRAIHVEIPDGSEKTLEPLAVAKLFKKIAQDEKMLAGLLNWPQGTFASKIDLNAGDKSLVVTREIDGGLETIKTALPAVVTADLRLNTPRFATLPNIMKAKKEAHQEVHARRPSASTCRRASRFSRSRSRPSARVVAVSPTSTS</sequence>
<dbReference type="PROSITE" id="PS01065">
    <property type="entry name" value="ETF_BETA"/>
    <property type="match status" value="1"/>
</dbReference>
<keyword evidence="4 6" id="KW-0249">Electron transport</keyword>
<feature type="domain" description="Electron transfer flavoprotein alpha/beta-subunit N-terminal" evidence="8">
    <location>
        <begin position="25"/>
        <end position="190"/>
    </location>
</feature>
<evidence type="ECO:0000256" key="1">
    <source>
        <dbReference type="ARBA" id="ARBA00004305"/>
    </source>
</evidence>
<dbReference type="PANTHER" id="PTHR21294">
    <property type="entry name" value="ELECTRON TRANSFER FLAVOPROTEIN BETA-SUBUNIT"/>
    <property type="match status" value="1"/>
</dbReference>
<dbReference type="InterPro" id="IPR014729">
    <property type="entry name" value="Rossmann-like_a/b/a_fold"/>
</dbReference>
<comment type="subunit">
    <text evidence="6">Heterodimer of an alpha and a beta subunit.</text>
</comment>
<evidence type="ECO:0000256" key="4">
    <source>
        <dbReference type="ARBA" id="ARBA00022982"/>
    </source>
</evidence>
<dbReference type="CDD" id="cd01714">
    <property type="entry name" value="ETF_beta"/>
    <property type="match status" value="1"/>
</dbReference>
<dbReference type="eggNOG" id="KOG3180">
    <property type="taxonomic scope" value="Eukaryota"/>
</dbReference>
<evidence type="ECO:0000256" key="5">
    <source>
        <dbReference type="ARBA" id="ARBA00025416"/>
    </source>
</evidence>
<dbReference type="GO" id="GO:0005759">
    <property type="term" value="C:mitochondrial matrix"/>
    <property type="evidence" value="ECO:0007669"/>
    <property type="project" value="UniProtKB-SubCell"/>
</dbReference>
<feature type="region of interest" description="Disordered" evidence="7">
    <location>
        <begin position="187"/>
        <end position="226"/>
    </location>
</feature>
<evidence type="ECO:0000313" key="9">
    <source>
        <dbReference type="EMBL" id="KNE67408.1"/>
    </source>
</evidence>
<keyword evidence="10" id="KW-1185">Reference proteome</keyword>
<keyword evidence="3 6" id="KW-0813">Transport</keyword>
<evidence type="ECO:0000256" key="3">
    <source>
        <dbReference type="ARBA" id="ARBA00022448"/>
    </source>
</evidence>
<evidence type="ECO:0000259" key="8">
    <source>
        <dbReference type="SMART" id="SM00893"/>
    </source>
</evidence>
<accession>A0A0L0SXX4</accession>
<keyword evidence="6" id="KW-0496">Mitochondrion</keyword>
<proteinExistence type="inferred from homology"/>
<evidence type="ECO:0000256" key="7">
    <source>
        <dbReference type="SAM" id="MobiDB-lite"/>
    </source>
</evidence>
<dbReference type="Gene3D" id="3.40.50.620">
    <property type="entry name" value="HUPs"/>
    <property type="match status" value="2"/>
</dbReference>
<dbReference type="PIRSF" id="PIRSF000090">
    <property type="entry name" value="Beta-ETF"/>
    <property type="match status" value="1"/>
</dbReference>
<name>A0A0L0SXX4_ALLM3</name>
<protein>
    <recommendedName>
        <fullName evidence="6">Probable electron transfer flavoprotein subunit beta</fullName>
    </recommendedName>
</protein>
<dbReference type="InterPro" id="IPR014730">
    <property type="entry name" value="ETF_a/b_N"/>
</dbReference>
<dbReference type="InterPro" id="IPR012255">
    <property type="entry name" value="ETF_b"/>
</dbReference>
<evidence type="ECO:0000313" key="10">
    <source>
        <dbReference type="Proteomes" id="UP000054350"/>
    </source>
</evidence>
<evidence type="ECO:0000256" key="6">
    <source>
        <dbReference type="PIRNR" id="PIRNR000090"/>
    </source>
</evidence>
<evidence type="ECO:0000256" key="2">
    <source>
        <dbReference type="ARBA" id="ARBA00007557"/>
    </source>
</evidence>
<feature type="compositionally biased region" description="Basic residues" evidence="7">
    <location>
        <begin position="202"/>
        <end position="213"/>
    </location>
</feature>
<dbReference type="STRING" id="578462.A0A0L0SXX4"/>
<comment type="function">
    <text evidence="5 6">The electron transfer flavoprotein serves as a specific electron acceptor for several dehydrogenases, including five acyl-CoA dehydrogenases, glutaryl-CoA and sarcosine dehydrogenase. It transfers the electrons to the main mitochondrial respiratory chain via ETF-ubiquinone oxidoreductase (ETF dehydrogenase).</text>
</comment>
<comment type="similarity">
    <text evidence="2 6">Belongs to the ETF beta-subunit/FixA family.</text>
</comment>
<dbReference type="InterPro" id="IPR000049">
    <property type="entry name" value="ET-Flavoprotein_bsu_CS"/>
</dbReference>
<dbReference type="Pfam" id="PF01012">
    <property type="entry name" value="ETF"/>
    <property type="match status" value="2"/>
</dbReference>
<dbReference type="AlphaFoldDB" id="A0A0L0SXX4"/>
<dbReference type="SUPFAM" id="SSF52402">
    <property type="entry name" value="Adenine nucleotide alpha hydrolases-like"/>
    <property type="match status" value="1"/>
</dbReference>